<dbReference type="EMBL" id="CATNWA010001141">
    <property type="protein sequence ID" value="CAI9539248.1"/>
    <property type="molecule type" value="Genomic_DNA"/>
</dbReference>
<reference evidence="1" key="1">
    <citation type="submission" date="2023-05" db="EMBL/GenBank/DDBJ databases">
        <authorList>
            <person name="Stuckert A."/>
        </authorList>
    </citation>
    <scope>NUCLEOTIDE SEQUENCE</scope>
</reference>
<organism evidence="1 2">
    <name type="scientific">Staurois parvus</name>
    <dbReference type="NCBI Taxonomy" id="386267"/>
    <lineage>
        <taxon>Eukaryota</taxon>
        <taxon>Metazoa</taxon>
        <taxon>Chordata</taxon>
        <taxon>Craniata</taxon>
        <taxon>Vertebrata</taxon>
        <taxon>Euteleostomi</taxon>
        <taxon>Amphibia</taxon>
        <taxon>Batrachia</taxon>
        <taxon>Anura</taxon>
        <taxon>Neobatrachia</taxon>
        <taxon>Ranoidea</taxon>
        <taxon>Ranidae</taxon>
        <taxon>Staurois</taxon>
    </lineage>
</organism>
<proteinExistence type="predicted"/>
<sequence>MSCQSAPASDFPPLLTTSSCKHIIGSFRVGGSLRCPWYLFHRLFCLGKDTGAP</sequence>
<gene>
    <name evidence="1" type="ORF">SPARVUS_LOCUS1567468</name>
</gene>
<evidence type="ECO:0000313" key="1">
    <source>
        <dbReference type="EMBL" id="CAI9539248.1"/>
    </source>
</evidence>
<keyword evidence="2" id="KW-1185">Reference proteome</keyword>
<comment type="caution">
    <text evidence="1">The sequence shown here is derived from an EMBL/GenBank/DDBJ whole genome shotgun (WGS) entry which is preliminary data.</text>
</comment>
<name>A0ABN9AUT5_9NEOB</name>
<evidence type="ECO:0000313" key="2">
    <source>
        <dbReference type="Proteomes" id="UP001162483"/>
    </source>
</evidence>
<dbReference type="Proteomes" id="UP001162483">
    <property type="component" value="Unassembled WGS sequence"/>
</dbReference>
<protein>
    <submittedName>
        <fullName evidence="1">Uncharacterized protein</fullName>
    </submittedName>
</protein>
<accession>A0ABN9AUT5</accession>